<evidence type="ECO:0000313" key="2">
    <source>
        <dbReference type="EMBL" id="CAD8855343.1"/>
    </source>
</evidence>
<protein>
    <recommendedName>
        <fullName evidence="1">Flavodoxin-like fold domain-containing protein</fullName>
    </recommendedName>
</protein>
<dbReference type="EMBL" id="HBFQ01042030">
    <property type="protein sequence ID" value="CAD8855343.1"/>
    <property type="molecule type" value="Transcribed_RNA"/>
</dbReference>
<dbReference type="AlphaFoldDB" id="A0A7S1FAD9"/>
<evidence type="ECO:0000259" key="1">
    <source>
        <dbReference type="Pfam" id="PF02525"/>
    </source>
</evidence>
<dbReference type="Gene3D" id="3.40.50.360">
    <property type="match status" value="1"/>
</dbReference>
<dbReference type="PANTHER" id="PTHR43741">
    <property type="entry name" value="FMN-DEPENDENT NADH-AZOREDUCTASE 1"/>
    <property type="match status" value="1"/>
</dbReference>
<dbReference type="PANTHER" id="PTHR43741:SF4">
    <property type="entry name" value="FMN-DEPENDENT NADH:QUINONE OXIDOREDUCTASE"/>
    <property type="match status" value="1"/>
</dbReference>
<feature type="domain" description="Flavodoxin-like fold" evidence="1">
    <location>
        <begin position="22"/>
        <end position="199"/>
    </location>
</feature>
<gene>
    <name evidence="2" type="ORF">NSCI0253_LOCUS29695</name>
</gene>
<proteinExistence type="predicted"/>
<dbReference type="InterPro" id="IPR029039">
    <property type="entry name" value="Flavoprotein-like_sf"/>
</dbReference>
<accession>A0A7S1FAD9</accession>
<dbReference type="SUPFAM" id="SSF52218">
    <property type="entry name" value="Flavoproteins"/>
    <property type="match status" value="1"/>
</dbReference>
<organism evidence="2">
    <name type="scientific">Noctiluca scintillans</name>
    <name type="common">Sea sparkle</name>
    <name type="synonym">Red tide dinoflagellate</name>
    <dbReference type="NCBI Taxonomy" id="2966"/>
    <lineage>
        <taxon>Eukaryota</taxon>
        <taxon>Sar</taxon>
        <taxon>Alveolata</taxon>
        <taxon>Dinophyceae</taxon>
        <taxon>Noctilucales</taxon>
        <taxon>Noctilucaceae</taxon>
        <taxon>Noctiluca</taxon>
    </lineage>
</organism>
<sequence length="329" mass="35958">MFASELSFRSAQFAQAPLRLGKHVLHIDASHGPSSVVAHGAQAFVTELSRTVPEVQYQHLRLWDDAVRSRMEYSLEHVQAKMSMLAGGGSTEEVKRFADIEELAVQVATARALIVSAPIWNYGAPWVLKQYIDCVLHPGLTFRETTSGAEGVLGQGRALVLISSAGGAATTDHMTPWMVDVAAMMGFSVPTVVSVTRSSQRPRVEVVDNITRDATAAARHVGFSLFSLLERENGPPDAEAVKFNQFAAKAAEWTADAFLDWLKGEGGLTLDGLESIEAVKIDGRMWLGSSGDDWRSDELGLEESDVQRLQELRIRHLGTEDVVQVDEEN</sequence>
<dbReference type="InterPro" id="IPR050104">
    <property type="entry name" value="FMN-dep_NADH:Q_OxRdtase_AzoR1"/>
</dbReference>
<name>A0A7S1FAD9_NOCSC</name>
<dbReference type="Pfam" id="PF02525">
    <property type="entry name" value="Flavodoxin_2"/>
    <property type="match status" value="1"/>
</dbReference>
<reference evidence="2" key="1">
    <citation type="submission" date="2021-01" db="EMBL/GenBank/DDBJ databases">
        <authorList>
            <person name="Corre E."/>
            <person name="Pelletier E."/>
            <person name="Niang G."/>
            <person name="Scheremetjew M."/>
            <person name="Finn R."/>
            <person name="Kale V."/>
            <person name="Holt S."/>
            <person name="Cochrane G."/>
            <person name="Meng A."/>
            <person name="Brown T."/>
            <person name="Cohen L."/>
        </authorList>
    </citation>
    <scope>NUCLEOTIDE SEQUENCE</scope>
</reference>
<dbReference type="InterPro" id="IPR003680">
    <property type="entry name" value="Flavodoxin_fold"/>
</dbReference>